<organism evidence="1 2">
    <name type="scientific">Gymnopilus junonius</name>
    <name type="common">Spectacular rustgill mushroom</name>
    <name type="synonym">Gymnopilus spectabilis subsp. junonius</name>
    <dbReference type="NCBI Taxonomy" id="109634"/>
    <lineage>
        <taxon>Eukaryota</taxon>
        <taxon>Fungi</taxon>
        <taxon>Dikarya</taxon>
        <taxon>Basidiomycota</taxon>
        <taxon>Agaricomycotina</taxon>
        <taxon>Agaricomycetes</taxon>
        <taxon>Agaricomycetidae</taxon>
        <taxon>Agaricales</taxon>
        <taxon>Agaricineae</taxon>
        <taxon>Hymenogastraceae</taxon>
        <taxon>Gymnopilus</taxon>
    </lineage>
</organism>
<keyword evidence="2" id="KW-1185">Reference proteome</keyword>
<evidence type="ECO:0000313" key="1">
    <source>
        <dbReference type="EMBL" id="KAF8907723.1"/>
    </source>
</evidence>
<reference evidence="1" key="1">
    <citation type="submission" date="2020-11" db="EMBL/GenBank/DDBJ databases">
        <authorList>
            <consortium name="DOE Joint Genome Institute"/>
            <person name="Ahrendt S."/>
            <person name="Riley R."/>
            <person name="Andreopoulos W."/>
            <person name="LaButti K."/>
            <person name="Pangilinan J."/>
            <person name="Ruiz-duenas F.J."/>
            <person name="Barrasa J.M."/>
            <person name="Sanchez-Garcia M."/>
            <person name="Camarero S."/>
            <person name="Miyauchi S."/>
            <person name="Serrano A."/>
            <person name="Linde D."/>
            <person name="Babiker R."/>
            <person name="Drula E."/>
            <person name="Ayuso-Fernandez I."/>
            <person name="Pacheco R."/>
            <person name="Padilla G."/>
            <person name="Ferreira P."/>
            <person name="Barriuso J."/>
            <person name="Kellner H."/>
            <person name="Castanera R."/>
            <person name="Alfaro M."/>
            <person name="Ramirez L."/>
            <person name="Pisabarro A.G."/>
            <person name="Kuo A."/>
            <person name="Tritt A."/>
            <person name="Lipzen A."/>
            <person name="He G."/>
            <person name="Yan M."/>
            <person name="Ng V."/>
            <person name="Cullen D."/>
            <person name="Martin F."/>
            <person name="Rosso M.-N."/>
            <person name="Henrissat B."/>
            <person name="Hibbett D."/>
            <person name="Martinez A.T."/>
            <person name="Grigoriev I.V."/>
        </authorList>
    </citation>
    <scope>NUCLEOTIDE SEQUENCE</scope>
    <source>
        <strain evidence="1">AH 44721</strain>
    </source>
</reference>
<sequence length="195" mass="22522">METTNSNGIIAIDISGQGICRVRLSEIKLNVLGFRKNILDHPMSFLTREHLCPIPYRGVNLRQKSGTHISNDSSSRRSYSGRLGLNRSRRRIQITDFHEADTYKDDGHSIERPKIEWTQVKPSNPHSQLPFRFYMRVLRTVYQLTFHFPFSLKGSIGAIAFLITPTSTYHCPPQMVIFHMDTKSYSCKYSRSILE</sequence>
<protein>
    <submittedName>
        <fullName evidence="1">Uncharacterized protein</fullName>
    </submittedName>
</protein>
<dbReference type="Proteomes" id="UP000724874">
    <property type="component" value="Unassembled WGS sequence"/>
</dbReference>
<gene>
    <name evidence="1" type="ORF">CPB84DRAFT_275056</name>
</gene>
<accession>A0A9P5NT40</accession>
<proteinExistence type="predicted"/>
<dbReference type="AlphaFoldDB" id="A0A9P5NT40"/>
<name>A0A9P5NT40_GYMJU</name>
<dbReference type="EMBL" id="JADNYJ010000014">
    <property type="protein sequence ID" value="KAF8907723.1"/>
    <property type="molecule type" value="Genomic_DNA"/>
</dbReference>
<evidence type="ECO:0000313" key="2">
    <source>
        <dbReference type="Proteomes" id="UP000724874"/>
    </source>
</evidence>
<comment type="caution">
    <text evidence="1">The sequence shown here is derived from an EMBL/GenBank/DDBJ whole genome shotgun (WGS) entry which is preliminary data.</text>
</comment>